<evidence type="ECO:0000313" key="4">
    <source>
        <dbReference type="Proteomes" id="UP000242181"/>
    </source>
</evidence>
<dbReference type="InterPro" id="IPR015929">
    <property type="entry name" value="Aconitase_B_swivel"/>
</dbReference>
<comment type="caution">
    <text evidence="3">The sequence shown here is derived from an EMBL/GenBank/DDBJ whole genome shotgun (WGS) entry which is preliminary data.</text>
</comment>
<sequence>MLEAYRKHVEERAAEGVVAKPLDAEQVAALVELLKNPPAGEESFLYELLSTRIPPGVDEAAYVKAGFLAAVAKGEVSSPVVSPEQATALLGTMQGGYNVAPLIELLDVDALAPIAAQALSHTLLMFDAFHDVAEKAKAGNAHAKQVMQSWADADWFLERAPLADKITMTVFKVPGETNTDDLSPAQDAWSRPDIPLHAQAMLKNARPGIEPD</sequence>
<dbReference type="SUPFAM" id="SSF74778">
    <property type="entry name" value="Aconitase B, N-terminal domain"/>
    <property type="match status" value="1"/>
</dbReference>
<reference evidence="3 4" key="1">
    <citation type="submission" date="2018-03" db="EMBL/GenBank/DDBJ databases">
        <title>The draft genome of Zobellella taiwanensis JCM 13381.</title>
        <authorList>
            <person name="Liu L."/>
            <person name="Li L."/>
            <person name="Wang T."/>
            <person name="Zhang X."/>
            <person name="Liang L."/>
        </authorList>
    </citation>
    <scope>NUCLEOTIDE SEQUENCE [LARGE SCALE GENOMIC DNA]</scope>
    <source>
        <strain evidence="3 4">JCM 13381</strain>
    </source>
</reference>
<dbReference type="Gene3D" id="1.25.40.310">
    <property type="entry name" value="Aconitate B, HEAT-like domain"/>
    <property type="match status" value="1"/>
</dbReference>
<dbReference type="GO" id="GO:0006099">
    <property type="term" value="P:tricarboxylic acid cycle"/>
    <property type="evidence" value="ECO:0007669"/>
    <property type="project" value="InterPro"/>
</dbReference>
<dbReference type="Gene3D" id="3.20.19.10">
    <property type="entry name" value="Aconitase, domain 4"/>
    <property type="match status" value="1"/>
</dbReference>
<dbReference type="GO" id="GO:0003994">
    <property type="term" value="F:aconitate hydratase activity"/>
    <property type="evidence" value="ECO:0007669"/>
    <property type="project" value="UniProtKB-EC"/>
</dbReference>
<protein>
    <submittedName>
        <fullName evidence="3">Aconitate hydratase B</fullName>
        <ecNumber evidence="3">4.2.1.3</ecNumber>
    </submittedName>
</protein>
<dbReference type="SUPFAM" id="SSF52016">
    <property type="entry name" value="LeuD/IlvD-like"/>
    <property type="match status" value="1"/>
</dbReference>
<dbReference type="InterPro" id="IPR036288">
    <property type="entry name" value="Aconitase_B_HEAT-like_dom_sf"/>
</dbReference>
<dbReference type="FunFam" id="1.25.40.310:FF:000001">
    <property type="entry name" value="Aconitate hydratase B"/>
    <property type="match status" value="1"/>
</dbReference>
<keyword evidence="3" id="KW-0456">Lyase</keyword>
<feature type="non-terminal residue" evidence="3">
    <location>
        <position position="212"/>
    </location>
</feature>
<evidence type="ECO:0000313" key="3">
    <source>
        <dbReference type="EMBL" id="PSJ36943.1"/>
    </source>
</evidence>
<dbReference type="Pfam" id="PF11791">
    <property type="entry name" value="Aconitase_B_N"/>
    <property type="match status" value="1"/>
</dbReference>
<feature type="domain" description="Aconitase B HEAT-like" evidence="2">
    <location>
        <begin position="4"/>
        <end position="156"/>
    </location>
</feature>
<keyword evidence="4" id="KW-1185">Reference proteome</keyword>
<dbReference type="Pfam" id="PF06434">
    <property type="entry name" value="Aconitase_2_N"/>
    <property type="match status" value="1"/>
</dbReference>
<evidence type="ECO:0000259" key="1">
    <source>
        <dbReference type="Pfam" id="PF06434"/>
    </source>
</evidence>
<dbReference type="InterPro" id="IPR015928">
    <property type="entry name" value="Aconitase/3IPM_dehydase_swvl"/>
</dbReference>
<name>A0A2P7QG55_9GAMM</name>
<dbReference type="Proteomes" id="UP000242181">
    <property type="component" value="Unassembled WGS sequence"/>
</dbReference>
<dbReference type="InterPro" id="IPR015933">
    <property type="entry name" value="Aconitase_B_HEAT-like_dom"/>
</dbReference>
<feature type="domain" description="Aconitase B swivel" evidence="1">
    <location>
        <begin position="168"/>
        <end position="208"/>
    </location>
</feature>
<organism evidence="3 4">
    <name type="scientific">Zobellella taiwanensis</name>
    <dbReference type="NCBI Taxonomy" id="347535"/>
    <lineage>
        <taxon>Bacteria</taxon>
        <taxon>Pseudomonadati</taxon>
        <taxon>Pseudomonadota</taxon>
        <taxon>Gammaproteobacteria</taxon>
        <taxon>Aeromonadales</taxon>
        <taxon>Aeromonadaceae</taxon>
        <taxon>Zobellella</taxon>
    </lineage>
</organism>
<accession>A0A2P7QG55</accession>
<dbReference type="EMBL" id="PXYH01000032">
    <property type="protein sequence ID" value="PSJ36943.1"/>
    <property type="molecule type" value="Genomic_DNA"/>
</dbReference>
<proteinExistence type="predicted"/>
<evidence type="ECO:0000259" key="2">
    <source>
        <dbReference type="Pfam" id="PF11791"/>
    </source>
</evidence>
<dbReference type="AlphaFoldDB" id="A0A2P7QG55"/>
<gene>
    <name evidence="3" type="ORF">C7I36_16190</name>
</gene>
<dbReference type="EC" id="4.2.1.3" evidence="3"/>